<evidence type="ECO:0000256" key="4">
    <source>
        <dbReference type="ARBA" id="ARBA00023163"/>
    </source>
</evidence>
<evidence type="ECO:0000313" key="7">
    <source>
        <dbReference type="Proteomes" id="UP000043699"/>
    </source>
</evidence>
<dbReference type="PANTHER" id="PTHR30204">
    <property type="entry name" value="REDOX-CYCLING DRUG-SENSING TRANSCRIPTIONAL ACTIVATOR SOXR"/>
    <property type="match status" value="1"/>
</dbReference>
<accession>A0A098EL42</accession>
<proteinExistence type="predicted"/>
<dbReference type="Proteomes" id="UP000043699">
    <property type="component" value="Unassembled WGS sequence"/>
</dbReference>
<dbReference type="Pfam" id="PF13411">
    <property type="entry name" value="MerR_1"/>
    <property type="match status" value="1"/>
</dbReference>
<keyword evidence="4" id="KW-0804">Transcription</keyword>
<sequence>MIDNFPDVSYTERVVKLKRVKTMTNRVRRTMPLLPISIVMQLTELTARQIRYYEEHELISPARTEGNKRMFSLNDVDTLLEIKEYLEQGLNMAGIKKIYNLKDQPENEKAEPKNISDAELRRILREEMQQLRSYERGGLRQGDLSRFFK</sequence>
<dbReference type="EMBL" id="CCXS01000001">
    <property type="protein sequence ID" value="CEG22522.1"/>
    <property type="molecule type" value="Genomic_DNA"/>
</dbReference>
<keyword evidence="3" id="KW-0238">DNA-binding</keyword>
<evidence type="ECO:0000256" key="1">
    <source>
        <dbReference type="ARBA" id="ARBA00022491"/>
    </source>
</evidence>
<dbReference type="GO" id="GO:0003700">
    <property type="term" value="F:DNA-binding transcription factor activity"/>
    <property type="evidence" value="ECO:0007669"/>
    <property type="project" value="InterPro"/>
</dbReference>
<dbReference type="PANTHER" id="PTHR30204:SF65">
    <property type="entry name" value="HTH-TYPE TRANSCRIPTIONAL REGULATOR TNRA"/>
    <property type="match status" value="1"/>
</dbReference>
<dbReference type="SUPFAM" id="SSF46955">
    <property type="entry name" value="Putative DNA-binding domain"/>
    <property type="match status" value="1"/>
</dbReference>
<name>A0A098EL42_9BACL</name>
<gene>
    <name evidence="6" type="primary">glnR</name>
    <name evidence="6" type="ORF">BN1080_01451</name>
</gene>
<dbReference type="STRING" id="1499687.BN1080_01451"/>
<keyword evidence="1" id="KW-0678">Repressor</keyword>
<reference evidence="6 7" key="1">
    <citation type="submission" date="2014-09" db="EMBL/GenBank/DDBJ databases">
        <authorList>
            <person name="Urmite Genomes Urmite Genomes"/>
        </authorList>
    </citation>
    <scope>NUCLEOTIDE SEQUENCE [LARGE SCALE GENOMIC DNA]</scope>
    <source>
        <strain evidence="6 7">ES2</strain>
    </source>
</reference>
<evidence type="ECO:0000259" key="5">
    <source>
        <dbReference type="PROSITE" id="PS50937"/>
    </source>
</evidence>
<feature type="domain" description="HTH merR-type" evidence="5">
    <location>
        <begin position="33"/>
        <end position="101"/>
    </location>
</feature>
<dbReference type="InterPro" id="IPR009061">
    <property type="entry name" value="DNA-bd_dom_put_sf"/>
</dbReference>
<evidence type="ECO:0000313" key="6">
    <source>
        <dbReference type="EMBL" id="CEG22522.1"/>
    </source>
</evidence>
<dbReference type="GO" id="GO:0003677">
    <property type="term" value="F:DNA binding"/>
    <property type="evidence" value="ECO:0007669"/>
    <property type="project" value="UniProtKB-KW"/>
</dbReference>
<dbReference type="CDD" id="cd01105">
    <property type="entry name" value="HTH_GlnR-like"/>
    <property type="match status" value="1"/>
</dbReference>
<keyword evidence="7" id="KW-1185">Reference proteome</keyword>
<protein>
    <submittedName>
        <fullName evidence="6">HTH-type transcriptional regulator GlnR</fullName>
    </submittedName>
</protein>
<evidence type="ECO:0000256" key="2">
    <source>
        <dbReference type="ARBA" id="ARBA00023015"/>
    </source>
</evidence>
<dbReference type="Gene3D" id="1.10.1660.10">
    <property type="match status" value="1"/>
</dbReference>
<keyword evidence="2" id="KW-0805">Transcription regulation</keyword>
<dbReference type="PROSITE" id="PS50937">
    <property type="entry name" value="HTH_MERR_2"/>
    <property type="match status" value="1"/>
</dbReference>
<dbReference type="InterPro" id="IPR047057">
    <property type="entry name" value="MerR_fam"/>
</dbReference>
<dbReference type="InterPro" id="IPR000551">
    <property type="entry name" value="MerR-type_HTH_dom"/>
</dbReference>
<dbReference type="SMART" id="SM00422">
    <property type="entry name" value="HTH_MERR"/>
    <property type="match status" value="1"/>
</dbReference>
<organism evidence="6 7">
    <name type="scientific">Planococcus massiliensis</name>
    <dbReference type="NCBI Taxonomy" id="1499687"/>
    <lineage>
        <taxon>Bacteria</taxon>
        <taxon>Bacillati</taxon>
        <taxon>Bacillota</taxon>
        <taxon>Bacilli</taxon>
        <taxon>Bacillales</taxon>
        <taxon>Caryophanaceae</taxon>
        <taxon>Planococcus</taxon>
    </lineage>
</organism>
<dbReference type="AlphaFoldDB" id="A0A098EL42"/>
<evidence type="ECO:0000256" key="3">
    <source>
        <dbReference type="ARBA" id="ARBA00023125"/>
    </source>
</evidence>